<dbReference type="GO" id="GO:0005886">
    <property type="term" value="C:plasma membrane"/>
    <property type="evidence" value="ECO:0007669"/>
    <property type="project" value="UniProtKB-SubCell"/>
</dbReference>
<dbReference type="GO" id="GO:0046739">
    <property type="term" value="P:transport of virus in multicellular host"/>
    <property type="evidence" value="ECO:0007669"/>
    <property type="project" value="UniProtKB-ARBA"/>
</dbReference>
<dbReference type="PROSITE" id="PS51473">
    <property type="entry name" value="GNK2"/>
    <property type="match status" value="2"/>
</dbReference>
<feature type="domain" description="Gnk2-homologous" evidence="17">
    <location>
        <begin position="140"/>
        <end position="239"/>
    </location>
</feature>
<evidence type="ECO:0000256" key="14">
    <source>
        <dbReference type="SAM" id="MobiDB-lite"/>
    </source>
</evidence>
<evidence type="ECO:0000256" key="6">
    <source>
        <dbReference type="ARBA" id="ARBA00022729"/>
    </source>
</evidence>
<keyword evidence="11" id="KW-1015">Disulfide bond</keyword>
<dbReference type="EMBL" id="AM485426">
    <property type="protein sequence ID" value="CAN81929.1"/>
    <property type="molecule type" value="Genomic_DNA"/>
</dbReference>
<name>A5C7Y0_VITVI</name>
<keyword evidence="3" id="KW-1003">Cell membrane</keyword>
<gene>
    <name evidence="18" type="ORF">VITISV_018684</name>
</gene>
<evidence type="ECO:0000259" key="17">
    <source>
        <dbReference type="PROSITE" id="PS51473"/>
    </source>
</evidence>
<keyword evidence="7" id="KW-0677">Repeat</keyword>
<evidence type="ECO:0000313" key="18">
    <source>
        <dbReference type="EMBL" id="CAN81929.1"/>
    </source>
</evidence>
<evidence type="ECO:0000256" key="8">
    <source>
        <dbReference type="ARBA" id="ARBA00022949"/>
    </source>
</evidence>
<evidence type="ECO:0000256" key="4">
    <source>
        <dbReference type="ARBA" id="ARBA00022581"/>
    </source>
</evidence>
<dbReference type="FunFam" id="3.30.430.20:FF:000008">
    <property type="entry name" value="cysteine-rich repeat secretory protein 3"/>
    <property type="match status" value="1"/>
</dbReference>
<keyword evidence="8" id="KW-0965">Cell junction</keyword>
<sequence>MGFPTKPFSLLFLFMVLFTNLELTPLAESATDYTALVYKGCAEQALSDPNAGQALSALFGSLVSQSTKAKFFKTTSGTGQTSITGLFQCRGDLSTSDCYNCVNKLPQMSDKLCGKSIASRIQLYGCYILYEVAGFAQISGMKMLYKTCSATNVAGSGFEERRDTAFSSMESGMVSGHGFYATSYESVYVLGQCEGDVGDADCSECVKSAVQRAQVECGSSISGQIYLHKCFISYSYYPNGVPRRSSSDSSSSSSSGTRQTTGKTVAIIVGGAAALGFVVICMLFARNLMKKHEDREVKNVGIVEGKKNILEHEIWIFTKVKKEKRVFHMRSSNKLLNLASLNKIGIALSRLGIFVSVFMEVPSHVCCGDLVVISIYRFSKEKKFHLPDKPDIPERIHRRDVSIQNLIIPLLEKLKSKTLPQEASSINFKNVIESLSQILTLAVHQNNGSVASGKGSGTEQSGLLQIEIVKLLLPIHLDDERDDENDKGGAGDPGGFSGASEEFLCDVGGIRRSSLAMEHDPRS</sequence>
<evidence type="ECO:0000256" key="12">
    <source>
        <dbReference type="ARBA" id="ARBA00024184"/>
    </source>
</evidence>
<evidence type="ECO:0000256" key="2">
    <source>
        <dbReference type="ARBA" id="ARBA00022448"/>
    </source>
</evidence>
<evidence type="ECO:0000256" key="11">
    <source>
        <dbReference type="ARBA" id="ARBA00023157"/>
    </source>
</evidence>
<dbReference type="InterPro" id="IPR051378">
    <property type="entry name" value="Cell2Cell_Antifungal"/>
</dbReference>
<evidence type="ECO:0000256" key="5">
    <source>
        <dbReference type="ARBA" id="ARBA00022692"/>
    </source>
</evidence>
<feature type="transmembrane region" description="Helical" evidence="15">
    <location>
        <begin position="265"/>
        <end position="285"/>
    </location>
</feature>
<dbReference type="ExpressionAtlas" id="A5C7Y0">
    <property type="expression patterns" value="baseline and differential"/>
</dbReference>
<dbReference type="InterPro" id="IPR038408">
    <property type="entry name" value="GNK2_sf"/>
</dbReference>
<dbReference type="PANTHER" id="PTHR32080:SF24">
    <property type="entry name" value="PLASMODESMATA-LOCATED PROTEIN 2"/>
    <property type="match status" value="1"/>
</dbReference>
<protein>
    <recommendedName>
        <fullName evidence="17">Gnk2-homologous domain-containing protein</fullName>
    </recommendedName>
</protein>
<dbReference type="Pfam" id="PF01657">
    <property type="entry name" value="Stress-antifung"/>
    <property type="match status" value="2"/>
</dbReference>
<evidence type="ECO:0000256" key="15">
    <source>
        <dbReference type="SAM" id="Phobius"/>
    </source>
</evidence>
<feature type="chain" id="PRO_5002680185" description="Gnk2-homologous domain-containing protein" evidence="16">
    <location>
        <begin position="30"/>
        <end position="523"/>
    </location>
</feature>
<comment type="similarity">
    <text evidence="13">Belongs to the cysteine-rich repeat secretory protein family. Plasmodesmata-located proteins (PDLD) subfamily.</text>
</comment>
<dbReference type="GO" id="GO:0010497">
    <property type="term" value="P:plasmodesmata-mediated intercellular transport"/>
    <property type="evidence" value="ECO:0007669"/>
    <property type="project" value="UniProtKB-ARBA"/>
</dbReference>
<evidence type="ECO:0000256" key="9">
    <source>
        <dbReference type="ARBA" id="ARBA00022989"/>
    </source>
</evidence>
<dbReference type="FunFam" id="3.30.430.20:FF:000001">
    <property type="entry name" value="cysteine-rich repeat secretory protein 3"/>
    <property type="match status" value="1"/>
</dbReference>
<evidence type="ECO:0000256" key="3">
    <source>
        <dbReference type="ARBA" id="ARBA00022475"/>
    </source>
</evidence>
<feature type="signal peptide" evidence="16">
    <location>
        <begin position="1"/>
        <end position="29"/>
    </location>
</feature>
<evidence type="ECO:0000256" key="13">
    <source>
        <dbReference type="ARBA" id="ARBA00038393"/>
    </source>
</evidence>
<dbReference type="Gene3D" id="3.30.430.20">
    <property type="entry name" value="Gnk2 domain, C-X8-C-X2-C motif"/>
    <property type="match status" value="2"/>
</dbReference>
<feature type="compositionally biased region" description="Basic and acidic residues" evidence="14">
    <location>
        <begin position="480"/>
        <end position="489"/>
    </location>
</feature>
<organism evidence="18">
    <name type="scientific">Vitis vinifera</name>
    <name type="common">Grape</name>
    <dbReference type="NCBI Taxonomy" id="29760"/>
    <lineage>
        <taxon>Eukaryota</taxon>
        <taxon>Viridiplantae</taxon>
        <taxon>Streptophyta</taxon>
        <taxon>Embryophyta</taxon>
        <taxon>Tracheophyta</taxon>
        <taxon>Spermatophyta</taxon>
        <taxon>Magnoliopsida</taxon>
        <taxon>eudicotyledons</taxon>
        <taxon>Gunneridae</taxon>
        <taxon>Pentapetalae</taxon>
        <taxon>rosids</taxon>
        <taxon>Vitales</taxon>
        <taxon>Vitaceae</taxon>
        <taxon>Viteae</taxon>
        <taxon>Vitis</taxon>
    </lineage>
</organism>
<evidence type="ECO:0000256" key="16">
    <source>
        <dbReference type="SAM" id="SignalP"/>
    </source>
</evidence>
<dbReference type="CDD" id="cd23509">
    <property type="entry name" value="Gnk2-like"/>
    <property type="match status" value="2"/>
</dbReference>
<dbReference type="PANTHER" id="PTHR32080">
    <property type="entry name" value="ANTIFUNGAL PROTEIN GINKBILOBIN-2-LIKE"/>
    <property type="match status" value="1"/>
</dbReference>
<evidence type="ECO:0000256" key="7">
    <source>
        <dbReference type="ARBA" id="ARBA00022737"/>
    </source>
</evidence>
<evidence type="ECO:0000256" key="1">
    <source>
        <dbReference type="ARBA" id="ARBA00004251"/>
    </source>
</evidence>
<feature type="region of interest" description="Disordered" evidence="14">
    <location>
        <begin position="480"/>
        <end position="501"/>
    </location>
</feature>
<keyword evidence="10 15" id="KW-0472">Membrane</keyword>
<dbReference type="AlphaFoldDB" id="A5C7Y0"/>
<accession>A5C7Y0</accession>
<keyword evidence="9 15" id="KW-1133">Transmembrane helix</keyword>
<keyword evidence="6 16" id="KW-0732">Signal</keyword>
<keyword evidence="2" id="KW-0813">Transport</keyword>
<proteinExistence type="inferred from homology"/>
<keyword evidence="5 15" id="KW-0812">Transmembrane</keyword>
<dbReference type="InterPro" id="IPR002902">
    <property type="entry name" value="GNK2"/>
</dbReference>
<comment type="subcellular location">
    <subcellularLocation>
        <location evidence="12">Cell junction</location>
        <location evidence="12">Plasmodesma</location>
    </subcellularLocation>
    <subcellularLocation>
        <location evidence="1">Cell membrane</location>
        <topology evidence="1">Single-pass type I membrane protein</topology>
    </subcellularLocation>
</comment>
<dbReference type="GO" id="GO:0009506">
    <property type="term" value="C:plasmodesma"/>
    <property type="evidence" value="ECO:0007669"/>
    <property type="project" value="UniProtKB-SubCell"/>
</dbReference>
<evidence type="ECO:0000256" key="10">
    <source>
        <dbReference type="ARBA" id="ARBA00023136"/>
    </source>
</evidence>
<feature type="domain" description="Gnk2-homologous" evidence="17">
    <location>
        <begin position="33"/>
        <end position="135"/>
    </location>
</feature>
<reference evidence="18" key="1">
    <citation type="journal article" date="2007" name="PLoS ONE">
        <title>The first genome sequence of an elite grapevine cultivar (Pinot noir Vitis vinifera L.): coping with a highly heterozygous genome.</title>
        <authorList>
            <person name="Velasco R."/>
            <person name="Zharkikh A."/>
            <person name="Troggio M."/>
            <person name="Cartwright D.A."/>
            <person name="Cestaro A."/>
            <person name="Pruss D."/>
            <person name="Pindo M."/>
            <person name="FitzGerald L.M."/>
            <person name="Vezzulli S."/>
            <person name="Reid J."/>
            <person name="Malacarne G."/>
            <person name="Iliev D."/>
            <person name="Coppola G."/>
            <person name="Wardell B."/>
            <person name="Micheletti D."/>
            <person name="Macalma T."/>
            <person name="Facci M."/>
            <person name="Mitchell J.T."/>
            <person name="Perazzolli M."/>
            <person name="Eldredge G."/>
            <person name="Gatto P."/>
            <person name="Oyzerski R."/>
            <person name="Moretto M."/>
            <person name="Gutin N."/>
            <person name="Stefanini M."/>
            <person name="Chen Y."/>
            <person name="Segala C."/>
            <person name="Davenport C."/>
            <person name="Dematte L."/>
            <person name="Mraz A."/>
            <person name="Battilana J."/>
            <person name="Stormo K."/>
            <person name="Costa F."/>
            <person name="Tao Q."/>
            <person name="Si-Ammour A."/>
            <person name="Harkins T."/>
            <person name="Lackey A."/>
            <person name="Perbost C."/>
            <person name="Taillon B."/>
            <person name="Stella A."/>
            <person name="Solovyev V."/>
            <person name="Fawcett J.A."/>
            <person name="Sterck L."/>
            <person name="Vandepoele K."/>
            <person name="Grando S.M."/>
            <person name="Toppo S."/>
            <person name="Moser C."/>
            <person name="Lanchbury J."/>
            <person name="Bogden R."/>
            <person name="Skolnick M."/>
            <person name="Sgaramella V."/>
            <person name="Bhatnagar S.K."/>
            <person name="Fontana P."/>
            <person name="Gutin A."/>
            <person name="Van de Peer Y."/>
            <person name="Salamini F."/>
            <person name="Viola R."/>
        </authorList>
    </citation>
    <scope>NUCLEOTIDE SEQUENCE</scope>
</reference>
<keyword evidence="4" id="KW-0945">Host-virus interaction</keyword>